<evidence type="ECO:0000313" key="1">
    <source>
        <dbReference type="EMBL" id="KAF2638450.1"/>
    </source>
</evidence>
<evidence type="ECO:0000313" key="2">
    <source>
        <dbReference type="Proteomes" id="UP000799753"/>
    </source>
</evidence>
<sequence>MSFGTSFGNIVKVVELVRDVRKRFVDALVQYKALSSDVKSLSSVIEEINDVLPHRELTPQQETNLAEQRKRCEEVLKTMKEKLDSNSLLSSSATNQKSEKLRVAWQKLCWDQKDVQELHDRLHLSIDGPNLFLQNLTSDKVFEIAKEVDDMHLWEETREKQQK</sequence>
<name>A0A6A6RSV4_9PLEO</name>
<dbReference type="Proteomes" id="UP000799753">
    <property type="component" value="Unassembled WGS sequence"/>
</dbReference>
<reference evidence="1" key="1">
    <citation type="journal article" date="2020" name="Stud. Mycol.">
        <title>101 Dothideomycetes genomes: a test case for predicting lifestyles and emergence of pathogens.</title>
        <authorList>
            <person name="Haridas S."/>
            <person name="Albert R."/>
            <person name="Binder M."/>
            <person name="Bloem J."/>
            <person name="Labutti K."/>
            <person name="Salamov A."/>
            <person name="Andreopoulos B."/>
            <person name="Baker S."/>
            <person name="Barry K."/>
            <person name="Bills G."/>
            <person name="Bluhm B."/>
            <person name="Cannon C."/>
            <person name="Castanera R."/>
            <person name="Culley D."/>
            <person name="Daum C."/>
            <person name="Ezra D."/>
            <person name="Gonzalez J."/>
            <person name="Henrissat B."/>
            <person name="Kuo A."/>
            <person name="Liang C."/>
            <person name="Lipzen A."/>
            <person name="Lutzoni F."/>
            <person name="Magnuson J."/>
            <person name="Mondo S."/>
            <person name="Nolan M."/>
            <person name="Ohm R."/>
            <person name="Pangilinan J."/>
            <person name="Park H.-J."/>
            <person name="Ramirez L."/>
            <person name="Alfaro M."/>
            <person name="Sun H."/>
            <person name="Tritt A."/>
            <person name="Yoshinaga Y."/>
            <person name="Zwiers L.-H."/>
            <person name="Turgeon B."/>
            <person name="Goodwin S."/>
            <person name="Spatafora J."/>
            <person name="Crous P."/>
            <person name="Grigoriev I."/>
        </authorList>
    </citation>
    <scope>NUCLEOTIDE SEQUENCE</scope>
    <source>
        <strain evidence="1">CBS 473.64</strain>
    </source>
</reference>
<proteinExistence type="predicted"/>
<dbReference type="EMBL" id="MU006790">
    <property type="protein sequence ID" value="KAF2638450.1"/>
    <property type="molecule type" value="Genomic_DNA"/>
</dbReference>
<accession>A0A6A6RSV4</accession>
<keyword evidence="2" id="KW-1185">Reference proteome</keyword>
<gene>
    <name evidence="1" type="ORF">P280DRAFT_482310</name>
</gene>
<organism evidence="1 2">
    <name type="scientific">Massarina eburnea CBS 473.64</name>
    <dbReference type="NCBI Taxonomy" id="1395130"/>
    <lineage>
        <taxon>Eukaryota</taxon>
        <taxon>Fungi</taxon>
        <taxon>Dikarya</taxon>
        <taxon>Ascomycota</taxon>
        <taxon>Pezizomycotina</taxon>
        <taxon>Dothideomycetes</taxon>
        <taxon>Pleosporomycetidae</taxon>
        <taxon>Pleosporales</taxon>
        <taxon>Massarineae</taxon>
        <taxon>Massarinaceae</taxon>
        <taxon>Massarina</taxon>
    </lineage>
</organism>
<dbReference type="AlphaFoldDB" id="A0A6A6RSV4"/>
<dbReference type="OrthoDB" id="195446at2759"/>
<protein>
    <recommendedName>
        <fullName evidence="3">NACHT-NTPase and P-loop NTPases N-terminal domain-containing protein</fullName>
    </recommendedName>
</protein>
<evidence type="ECO:0008006" key="3">
    <source>
        <dbReference type="Google" id="ProtNLM"/>
    </source>
</evidence>